<reference evidence="2" key="1">
    <citation type="journal article" date="2019" name="Int. J. Syst. Evol. Microbiol.">
        <title>The Global Catalogue of Microorganisms (GCM) 10K type strain sequencing project: providing services to taxonomists for standard genome sequencing and annotation.</title>
        <authorList>
            <consortium name="The Broad Institute Genomics Platform"/>
            <consortium name="The Broad Institute Genome Sequencing Center for Infectious Disease"/>
            <person name="Wu L."/>
            <person name="Ma J."/>
        </authorList>
    </citation>
    <scope>NUCLEOTIDE SEQUENCE [LARGE SCALE GENOMIC DNA]</scope>
    <source>
        <strain evidence="2">JCM 17939</strain>
    </source>
</reference>
<organism evidence="1 2">
    <name type="scientific">Actinoallomurus vinaceus</name>
    <dbReference type="NCBI Taxonomy" id="1080074"/>
    <lineage>
        <taxon>Bacteria</taxon>
        <taxon>Bacillati</taxon>
        <taxon>Actinomycetota</taxon>
        <taxon>Actinomycetes</taxon>
        <taxon>Streptosporangiales</taxon>
        <taxon>Thermomonosporaceae</taxon>
        <taxon>Actinoallomurus</taxon>
    </lineage>
</organism>
<sequence>MQPRQRERSGGSRLAVPAAREAISDDAVSGWIRSPQAVVSTWSLSFDVRTVRHGPREQRALPRYRLRRPHVRLRGIHAHLASGLDSEAMVNQSRETLEWARPWLAKS</sequence>
<protein>
    <submittedName>
        <fullName evidence="1">Uncharacterized protein</fullName>
    </submittedName>
</protein>
<dbReference type="EMBL" id="BAABHK010000024">
    <property type="protein sequence ID" value="GAA4638836.1"/>
    <property type="molecule type" value="Genomic_DNA"/>
</dbReference>
<proteinExistence type="predicted"/>
<accession>A0ABP8UV46</accession>
<name>A0ABP8UV46_9ACTN</name>
<keyword evidence="2" id="KW-1185">Reference proteome</keyword>
<gene>
    <name evidence="1" type="ORF">GCM10023196_098130</name>
</gene>
<comment type="caution">
    <text evidence="1">The sequence shown here is derived from an EMBL/GenBank/DDBJ whole genome shotgun (WGS) entry which is preliminary data.</text>
</comment>
<evidence type="ECO:0000313" key="2">
    <source>
        <dbReference type="Proteomes" id="UP001501442"/>
    </source>
</evidence>
<dbReference type="Proteomes" id="UP001501442">
    <property type="component" value="Unassembled WGS sequence"/>
</dbReference>
<evidence type="ECO:0000313" key="1">
    <source>
        <dbReference type="EMBL" id="GAA4638836.1"/>
    </source>
</evidence>